<dbReference type="GO" id="GO:0005789">
    <property type="term" value="C:endoplasmic reticulum membrane"/>
    <property type="evidence" value="ECO:0007669"/>
    <property type="project" value="UniProtKB-SubCell"/>
</dbReference>
<comment type="subcellular location">
    <subcellularLocation>
        <location evidence="1">Endomembrane system</location>
        <topology evidence="1">Multi-pass membrane protein</topology>
    </subcellularLocation>
    <subcellularLocation>
        <location evidence="5">Endoplasmic reticulum membrane</location>
    </subcellularLocation>
</comment>
<proteinExistence type="inferred from homology"/>
<feature type="transmembrane region" description="Helical" evidence="5">
    <location>
        <begin position="7"/>
        <end position="24"/>
    </location>
</feature>
<dbReference type="GO" id="GO:0160198">
    <property type="term" value="F:polyprenal reductase activity"/>
    <property type="evidence" value="ECO:0007669"/>
    <property type="project" value="UniProtKB-EC"/>
</dbReference>
<evidence type="ECO:0000256" key="3">
    <source>
        <dbReference type="ARBA" id="ARBA00022989"/>
    </source>
</evidence>
<dbReference type="PANTHER" id="PTHR14624:SF0">
    <property type="entry name" value="POLYPRENOL REDUCTASE"/>
    <property type="match status" value="1"/>
</dbReference>
<evidence type="ECO:0000256" key="4">
    <source>
        <dbReference type="ARBA" id="ARBA00023136"/>
    </source>
</evidence>
<keyword evidence="8" id="KW-1185">Reference proteome</keyword>
<keyword evidence="2 5" id="KW-0812">Transmembrane</keyword>
<comment type="catalytic activity">
    <reaction evidence="5">
        <text>a di-trans,poly-cis-dolichal + NADP(+) = a di-trans,poly-cis-polyprenal + NADPH + H(+)</text>
        <dbReference type="Rhea" id="RHEA:80727"/>
        <dbReference type="Rhea" id="RHEA-COMP:19536"/>
        <dbReference type="Rhea" id="RHEA-COMP:19537"/>
        <dbReference type="ChEBI" id="CHEBI:15378"/>
        <dbReference type="ChEBI" id="CHEBI:57783"/>
        <dbReference type="ChEBI" id="CHEBI:58349"/>
        <dbReference type="ChEBI" id="CHEBI:231623"/>
        <dbReference type="ChEBI" id="CHEBI:231637"/>
        <dbReference type="EC" id="1.3.1.94"/>
    </reaction>
    <physiologicalReaction direction="right-to-left" evidence="5">
        <dbReference type="Rhea" id="RHEA:80729"/>
    </physiologicalReaction>
</comment>
<evidence type="ECO:0000256" key="5">
    <source>
        <dbReference type="RuleBase" id="RU367081"/>
    </source>
</evidence>
<dbReference type="PROSITE" id="PS50244">
    <property type="entry name" value="S5A_REDUCTASE"/>
    <property type="match status" value="1"/>
</dbReference>
<feature type="transmembrane region" description="Helical" evidence="5">
    <location>
        <begin position="143"/>
        <end position="162"/>
    </location>
</feature>
<dbReference type="GO" id="GO:0006488">
    <property type="term" value="P:dolichol-linked oligosaccharide biosynthetic process"/>
    <property type="evidence" value="ECO:0007669"/>
    <property type="project" value="UniProtKB-UniRule"/>
</dbReference>
<feature type="domain" description="3-oxo-5-alpha-steroid 4-dehydrogenase C-terminal" evidence="6">
    <location>
        <begin position="186"/>
        <end position="298"/>
    </location>
</feature>
<comment type="similarity">
    <text evidence="5">Belongs to the steroid 5-alpha reductase family. Polyprenal reductase subfamily.</text>
</comment>
<dbReference type="GO" id="GO:0016095">
    <property type="term" value="P:polyprenol catabolic process"/>
    <property type="evidence" value="ECO:0007669"/>
    <property type="project" value="UniProtKB-UniRule"/>
</dbReference>
<keyword evidence="5" id="KW-0521">NADP</keyword>
<dbReference type="Pfam" id="PF02544">
    <property type="entry name" value="Steroid_dh"/>
    <property type="match status" value="1"/>
</dbReference>
<keyword evidence="4 5" id="KW-0472">Membrane</keyword>
<dbReference type="OrthoDB" id="541710at2759"/>
<comment type="function">
    <text evidence="5">Plays a key role in early steps of protein N-linked glycosylation by being involved in the conversion of polyprenol into dolichol. Acts as a polyprenal reductase that mediates the reduction of polyprenal into dolichal in a NADP-dependent mechanism. Dolichols are required for the synthesis of dolichol-linked monosaccharides and the oligosaccharide precursor used for N-glycosylation.</text>
</comment>
<sequence>MDTIDKVRAFYIISTFTLLLINALPSLRGCLIDYGARAKAADSKKGNNKSKDKEISTSWTVPHSYFTHFYIFSILASTFWAVQILQRGPAFRALAEGLSEKHRLQSMSVNQVILCWSLMAIQGSRRLYECIAIAKSSKSRMGFLHWLLAIAYYAATNVAVWIEGSGALLSTDIKLEHFRITTPPSLRTMLFVPIFLIASGIQHDSHQYLASLKTYTIPSHPLFQRIICPHYTAECVIYISLAFLAAPQGEMLNKTMLSCLFFVVSNLGVTAGGTANWYREKFGEEGVRGRWRMIPWIY</sequence>
<accession>A0A232LSA6</accession>
<gene>
    <name evidence="7" type="ORF">Egran_05183</name>
</gene>
<dbReference type="GO" id="GO:0003865">
    <property type="term" value="F:3-oxo-5-alpha-steroid 4-dehydrogenase activity"/>
    <property type="evidence" value="ECO:0007669"/>
    <property type="project" value="TreeGrafter"/>
</dbReference>
<dbReference type="AlphaFoldDB" id="A0A232LSA6"/>
<organism evidence="7 8">
    <name type="scientific">Elaphomyces granulatus</name>
    <dbReference type="NCBI Taxonomy" id="519963"/>
    <lineage>
        <taxon>Eukaryota</taxon>
        <taxon>Fungi</taxon>
        <taxon>Dikarya</taxon>
        <taxon>Ascomycota</taxon>
        <taxon>Pezizomycotina</taxon>
        <taxon>Eurotiomycetes</taxon>
        <taxon>Eurotiomycetidae</taxon>
        <taxon>Eurotiales</taxon>
        <taxon>Elaphomycetaceae</taxon>
        <taxon>Elaphomyces</taxon>
    </lineage>
</organism>
<dbReference type="Proteomes" id="UP000243515">
    <property type="component" value="Unassembled WGS sequence"/>
</dbReference>
<keyword evidence="5" id="KW-0256">Endoplasmic reticulum</keyword>
<evidence type="ECO:0000256" key="1">
    <source>
        <dbReference type="ARBA" id="ARBA00004127"/>
    </source>
</evidence>
<evidence type="ECO:0000313" key="8">
    <source>
        <dbReference type="Proteomes" id="UP000243515"/>
    </source>
</evidence>
<evidence type="ECO:0000259" key="6">
    <source>
        <dbReference type="Pfam" id="PF02544"/>
    </source>
</evidence>
<feature type="transmembrane region" description="Helical" evidence="5">
    <location>
        <begin position="65"/>
        <end position="85"/>
    </location>
</feature>
<dbReference type="EC" id="1.3.1.94" evidence="5"/>
<feature type="transmembrane region" description="Helical" evidence="5">
    <location>
        <begin position="222"/>
        <end position="243"/>
    </location>
</feature>
<keyword evidence="5" id="KW-0560">Oxidoreductase</keyword>
<dbReference type="PANTHER" id="PTHR14624">
    <property type="entry name" value="DFG10 PROTEIN"/>
    <property type="match status" value="1"/>
</dbReference>
<reference evidence="7 8" key="1">
    <citation type="journal article" date="2015" name="Environ. Microbiol.">
        <title>Metagenome sequence of Elaphomyces granulatus from sporocarp tissue reveals Ascomycota ectomycorrhizal fingerprints of genome expansion and a Proteobacteria-rich microbiome.</title>
        <authorList>
            <person name="Quandt C.A."/>
            <person name="Kohler A."/>
            <person name="Hesse C.N."/>
            <person name="Sharpton T.J."/>
            <person name="Martin F."/>
            <person name="Spatafora J.W."/>
        </authorList>
    </citation>
    <scope>NUCLEOTIDE SEQUENCE [LARGE SCALE GENOMIC DNA]</scope>
    <source>
        <strain evidence="7 8">OSC145934</strain>
    </source>
</reference>
<evidence type="ECO:0000313" key="7">
    <source>
        <dbReference type="EMBL" id="OXV07051.1"/>
    </source>
</evidence>
<keyword evidence="3 5" id="KW-1133">Transmembrane helix</keyword>
<dbReference type="GO" id="GO:0102389">
    <property type="term" value="F:polyprenol reductase activity"/>
    <property type="evidence" value="ECO:0007669"/>
    <property type="project" value="UniProtKB-UniRule"/>
</dbReference>
<dbReference type="EMBL" id="NPHW01005158">
    <property type="protein sequence ID" value="OXV07051.1"/>
    <property type="molecule type" value="Genomic_DNA"/>
</dbReference>
<evidence type="ECO:0000256" key="2">
    <source>
        <dbReference type="ARBA" id="ARBA00022692"/>
    </source>
</evidence>
<protein>
    <recommendedName>
        <fullName evidence="5">Polyprenal reductase</fullName>
        <ecNumber evidence="5">1.3.1.94</ecNumber>
    </recommendedName>
</protein>
<dbReference type="UniPathway" id="UPA00378"/>
<feature type="transmembrane region" description="Helical" evidence="5">
    <location>
        <begin position="255"/>
        <end position="278"/>
    </location>
</feature>
<dbReference type="InterPro" id="IPR001104">
    <property type="entry name" value="3-oxo-5_a-steroid_4-DH_C"/>
</dbReference>
<comment type="pathway">
    <text evidence="5">Protein modification; protein glycosylation.</text>
</comment>
<dbReference type="InterPro" id="IPR039698">
    <property type="entry name" value="Dfg10/SRD5A3"/>
</dbReference>
<name>A0A232LSA6_9EURO</name>
<comment type="caution">
    <text evidence="7">The sequence shown here is derived from an EMBL/GenBank/DDBJ whole genome shotgun (WGS) entry which is preliminary data.</text>
</comment>